<dbReference type="InterPro" id="IPR001810">
    <property type="entry name" value="F-box_dom"/>
</dbReference>
<dbReference type="InterPro" id="IPR053781">
    <property type="entry name" value="F-box_AtFBL13-like"/>
</dbReference>
<dbReference type="AlphaFoldDB" id="A0AAN9EA79"/>
<accession>A0AAN9EA79</accession>
<dbReference type="PROSITE" id="PS50181">
    <property type="entry name" value="FBOX"/>
    <property type="match status" value="1"/>
</dbReference>
<keyword evidence="1" id="KW-0472">Membrane</keyword>
<evidence type="ECO:0000313" key="4">
    <source>
        <dbReference type="Proteomes" id="UP001372338"/>
    </source>
</evidence>
<reference evidence="3 4" key="1">
    <citation type="submission" date="2024-01" db="EMBL/GenBank/DDBJ databases">
        <title>The genomes of 5 underutilized Papilionoideae crops provide insights into root nodulation and disease resistanc.</title>
        <authorList>
            <person name="Yuan L."/>
        </authorList>
    </citation>
    <scope>NUCLEOTIDE SEQUENCE [LARGE SCALE GENOMIC DNA]</scope>
    <source>
        <strain evidence="3">ZHUSHIDOU_FW_LH</strain>
        <tissue evidence="3">Leaf</tissue>
    </source>
</reference>
<feature type="domain" description="F-box" evidence="2">
    <location>
        <begin position="175"/>
        <end position="211"/>
    </location>
</feature>
<keyword evidence="1" id="KW-1133">Transmembrane helix</keyword>
<proteinExistence type="predicted"/>
<dbReference type="PANTHER" id="PTHR31293">
    <property type="entry name" value="RNI-LIKE SUPERFAMILY PROTEIN"/>
    <property type="match status" value="1"/>
</dbReference>
<evidence type="ECO:0000256" key="1">
    <source>
        <dbReference type="SAM" id="Phobius"/>
    </source>
</evidence>
<keyword evidence="4" id="KW-1185">Reference proteome</keyword>
<dbReference type="Proteomes" id="UP001372338">
    <property type="component" value="Unassembled WGS sequence"/>
</dbReference>
<dbReference type="SMART" id="SM00256">
    <property type="entry name" value="FBOX"/>
    <property type="match status" value="1"/>
</dbReference>
<dbReference type="SUPFAM" id="SSF81383">
    <property type="entry name" value="F-box domain"/>
    <property type="match status" value="1"/>
</dbReference>
<dbReference type="InterPro" id="IPR036047">
    <property type="entry name" value="F-box-like_dom_sf"/>
</dbReference>
<keyword evidence="1" id="KW-0812">Transmembrane</keyword>
<dbReference type="PANTHER" id="PTHR31293:SF12">
    <property type="entry name" value="RNI-LIKE SUPERFAMILY PROTEIN"/>
    <property type="match status" value="1"/>
</dbReference>
<protein>
    <recommendedName>
        <fullName evidence="2">F-box domain-containing protein</fullName>
    </recommendedName>
</protein>
<organism evidence="3 4">
    <name type="scientific">Crotalaria pallida</name>
    <name type="common">Smooth rattlebox</name>
    <name type="synonym">Crotalaria striata</name>
    <dbReference type="NCBI Taxonomy" id="3830"/>
    <lineage>
        <taxon>Eukaryota</taxon>
        <taxon>Viridiplantae</taxon>
        <taxon>Streptophyta</taxon>
        <taxon>Embryophyta</taxon>
        <taxon>Tracheophyta</taxon>
        <taxon>Spermatophyta</taxon>
        <taxon>Magnoliopsida</taxon>
        <taxon>eudicotyledons</taxon>
        <taxon>Gunneridae</taxon>
        <taxon>Pentapetalae</taxon>
        <taxon>rosids</taxon>
        <taxon>fabids</taxon>
        <taxon>Fabales</taxon>
        <taxon>Fabaceae</taxon>
        <taxon>Papilionoideae</taxon>
        <taxon>50 kb inversion clade</taxon>
        <taxon>genistoids sensu lato</taxon>
        <taxon>core genistoids</taxon>
        <taxon>Crotalarieae</taxon>
        <taxon>Crotalaria</taxon>
    </lineage>
</organism>
<comment type="caution">
    <text evidence="3">The sequence shown here is derived from an EMBL/GenBank/DDBJ whole genome shotgun (WGS) entry which is preliminary data.</text>
</comment>
<dbReference type="InterPro" id="IPR055294">
    <property type="entry name" value="FBL60-like"/>
</dbReference>
<gene>
    <name evidence="3" type="ORF">RIF29_35305</name>
</gene>
<sequence length="330" mass="37576">MPTCRNCILSPRQAYKSKSNLGISPEFCFADCNGASFCYIAIQINVIDIIQSGGIVWFLDLVYMLNDDGGDERRKGKRKKKAEDAREKVIPARKTRKLAIEKRSRSKLRLLLRASGSGFFIAFPLCALLLNLIAFTLLFERSSDMNVVLCRAMISDPPLLTQAISGQRASPMEEEDRISSLPDEVLCHILSFLPTKEAVATSAISKRWYPLWRSVTILDINDEFVPQDDQNAYLRYREFVLRYVKDDNKGNFTSLKRLKTAVIDDCGFDVLLETLYNVKFLYLDIRENANVLRTMIIRSSSFSDSDKKLQMLQELSLCKRSSAACKLSFK</sequence>
<dbReference type="CDD" id="cd22160">
    <property type="entry name" value="F-box_AtFBL13-like"/>
    <property type="match status" value="1"/>
</dbReference>
<evidence type="ECO:0000259" key="2">
    <source>
        <dbReference type="PROSITE" id="PS50181"/>
    </source>
</evidence>
<name>A0AAN9EA79_CROPI</name>
<evidence type="ECO:0000313" key="3">
    <source>
        <dbReference type="EMBL" id="KAK7251786.1"/>
    </source>
</evidence>
<dbReference type="Pfam" id="PF00646">
    <property type="entry name" value="F-box"/>
    <property type="match status" value="1"/>
</dbReference>
<feature type="transmembrane region" description="Helical" evidence="1">
    <location>
        <begin position="110"/>
        <end position="139"/>
    </location>
</feature>
<dbReference type="EMBL" id="JAYWIO010000007">
    <property type="protein sequence ID" value="KAK7251786.1"/>
    <property type="molecule type" value="Genomic_DNA"/>
</dbReference>
<dbReference type="Gene3D" id="1.20.1280.50">
    <property type="match status" value="1"/>
</dbReference>